<dbReference type="InterPro" id="IPR036236">
    <property type="entry name" value="Znf_C2H2_sf"/>
</dbReference>
<sequence>MVQSSNFTTHLRVHTGEKPFTCSVCNTSFSLRNTLVNHMRVHTGEKPFSLMFVSSRNLNVSLTFRLKMCLTLTATKVVLDASSFA</sequence>
<evidence type="ECO:0000256" key="3">
    <source>
        <dbReference type="ARBA" id="ARBA00022771"/>
    </source>
</evidence>
<dbReference type="PROSITE" id="PS50157">
    <property type="entry name" value="ZINC_FINGER_C2H2_2"/>
    <property type="match status" value="2"/>
</dbReference>
<dbReference type="PANTHER" id="PTHR23235">
    <property type="entry name" value="KRUEPPEL-LIKE TRANSCRIPTION FACTOR"/>
    <property type="match status" value="1"/>
</dbReference>
<evidence type="ECO:0000256" key="2">
    <source>
        <dbReference type="ARBA" id="ARBA00022737"/>
    </source>
</evidence>
<feature type="domain" description="C2H2-type" evidence="7">
    <location>
        <begin position="20"/>
        <end position="47"/>
    </location>
</feature>
<name>A0A3Q0T5C7_AMPCI</name>
<dbReference type="Ensembl" id="ENSACIT00000028064.1">
    <property type="protein sequence ID" value="ENSACIP00000027345.1"/>
    <property type="gene ID" value="ENSACIG00000021185.1"/>
</dbReference>
<dbReference type="FunFam" id="3.30.160.60:FF:002343">
    <property type="entry name" value="Zinc finger protein 33A"/>
    <property type="match status" value="1"/>
</dbReference>
<dbReference type="PANTHER" id="PTHR23235:SF142">
    <property type="entry name" value="ZINC FINGER PROTEIN 384"/>
    <property type="match status" value="1"/>
</dbReference>
<evidence type="ECO:0000256" key="1">
    <source>
        <dbReference type="ARBA" id="ARBA00022723"/>
    </source>
</evidence>
<dbReference type="GO" id="GO:0000981">
    <property type="term" value="F:DNA-binding transcription factor activity, RNA polymerase II-specific"/>
    <property type="evidence" value="ECO:0007669"/>
    <property type="project" value="TreeGrafter"/>
</dbReference>
<dbReference type="InterPro" id="IPR013087">
    <property type="entry name" value="Znf_C2H2_type"/>
</dbReference>
<dbReference type="Gene3D" id="3.30.160.60">
    <property type="entry name" value="Classic Zinc Finger"/>
    <property type="match status" value="2"/>
</dbReference>
<dbReference type="GO" id="GO:0000978">
    <property type="term" value="F:RNA polymerase II cis-regulatory region sequence-specific DNA binding"/>
    <property type="evidence" value="ECO:0007669"/>
    <property type="project" value="TreeGrafter"/>
</dbReference>
<dbReference type="Proteomes" id="UP000261340">
    <property type="component" value="Unplaced"/>
</dbReference>
<feature type="domain" description="C2H2-type" evidence="7">
    <location>
        <begin position="1"/>
        <end position="19"/>
    </location>
</feature>
<evidence type="ECO:0000313" key="9">
    <source>
        <dbReference type="Proteomes" id="UP000261340"/>
    </source>
</evidence>
<accession>A0A3Q0T5C7</accession>
<reference evidence="8" key="2">
    <citation type="submission" date="2025-09" db="UniProtKB">
        <authorList>
            <consortium name="Ensembl"/>
        </authorList>
    </citation>
    <scope>IDENTIFICATION</scope>
</reference>
<keyword evidence="5" id="KW-0539">Nucleus</keyword>
<evidence type="ECO:0000259" key="7">
    <source>
        <dbReference type="PROSITE" id="PS50157"/>
    </source>
</evidence>
<dbReference type="AlphaFoldDB" id="A0A3Q0T5C7"/>
<keyword evidence="3 6" id="KW-0863">Zinc-finger</keyword>
<reference evidence="8" key="1">
    <citation type="submission" date="2025-08" db="UniProtKB">
        <authorList>
            <consortium name="Ensembl"/>
        </authorList>
    </citation>
    <scope>IDENTIFICATION</scope>
</reference>
<evidence type="ECO:0000313" key="8">
    <source>
        <dbReference type="Ensembl" id="ENSACIP00000027345.1"/>
    </source>
</evidence>
<evidence type="ECO:0000256" key="6">
    <source>
        <dbReference type="PROSITE-ProRule" id="PRU00042"/>
    </source>
</evidence>
<dbReference type="SMART" id="SM00355">
    <property type="entry name" value="ZnF_C2H2"/>
    <property type="match status" value="1"/>
</dbReference>
<organism evidence="8 9">
    <name type="scientific">Amphilophus citrinellus</name>
    <name type="common">Midas cichlid</name>
    <name type="synonym">Cichlasoma citrinellum</name>
    <dbReference type="NCBI Taxonomy" id="61819"/>
    <lineage>
        <taxon>Eukaryota</taxon>
        <taxon>Metazoa</taxon>
        <taxon>Chordata</taxon>
        <taxon>Craniata</taxon>
        <taxon>Vertebrata</taxon>
        <taxon>Euteleostomi</taxon>
        <taxon>Actinopterygii</taxon>
        <taxon>Neopterygii</taxon>
        <taxon>Teleostei</taxon>
        <taxon>Neoteleostei</taxon>
        <taxon>Acanthomorphata</taxon>
        <taxon>Ovalentaria</taxon>
        <taxon>Cichlomorphae</taxon>
        <taxon>Cichliformes</taxon>
        <taxon>Cichlidae</taxon>
        <taxon>New World cichlids</taxon>
        <taxon>Cichlasomatinae</taxon>
        <taxon>Heroini</taxon>
        <taxon>Amphilophus</taxon>
    </lineage>
</organism>
<keyword evidence="9" id="KW-1185">Reference proteome</keyword>
<keyword evidence="4" id="KW-0862">Zinc</keyword>
<dbReference type="GeneTree" id="ENSGT01150000286959"/>
<dbReference type="GO" id="GO:0008270">
    <property type="term" value="F:zinc ion binding"/>
    <property type="evidence" value="ECO:0007669"/>
    <property type="project" value="UniProtKB-KW"/>
</dbReference>
<dbReference type="SUPFAM" id="SSF57667">
    <property type="entry name" value="beta-beta-alpha zinc fingers"/>
    <property type="match status" value="1"/>
</dbReference>
<evidence type="ECO:0000256" key="4">
    <source>
        <dbReference type="ARBA" id="ARBA00022833"/>
    </source>
</evidence>
<protein>
    <recommendedName>
        <fullName evidence="7">C2H2-type domain-containing protein</fullName>
    </recommendedName>
</protein>
<proteinExistence type="predicted"/>
<evidence type="ECO:0000256" key="5">
    <source>
        <dbReference type="ARBA" id="ARBA00023242"/>
    </source>
</evidence>
<keyword evidence="2" id="KW-0677">Repeat</keyword>
<dbReference type="PROSITE" id="PS00028">
    <property type="entry name" value="ZINC_FINGER_C2H2_1"/>
    <property type="match status" value="1"/>
</dbReference>
<keyword evidence="1" id="KW-0479">Metal-binding</keyword>
<dbReference type="STRING" id="61819.ENSACIP00000027345"/>
<dbReference type="Pfam" id="PF00096">
    <property type="entry name" value="zf-C2H2"/>
    <property type="match status" value="1"/>
</dbReference>